<protein>
    <submittedName>
        <fullName evidence="1">Uncharacterized protein</fullName>
    </submittedName>
</protein>
<reference evidence="1" key="1">
    <citation type="submission" date="2019-02" db="EMBL/GenBank/DDBJ databases">
        <authorList>
            <person name="Gruber-Vodicka R. H."/>
            <person name="Seah K. B. B."/>
        </authorList>
    </citation>
    <scope>NUCLEOTIDE SEQUENCE</scope>
    <source>
        <strain evidence="1">BECK_BY1</strain>
        <strain evidence="2">BECK_BY2</strain>
    </source>
</reference>
<dbReference type="EMBL" id="CAADFX010000056">
    <property type="protein sequence ID" value="VFK56972.1"/>
    <property type="molecule type" value="Genomic_DNA"/>
</dbReference>
<dbReference type="AlphaFoldDB" id="A0A450ZT73"/>
<evidence type="ECO:0000313" key="1">
    <source>
        <dbReference type="EMBL" id="VFK56972.1"/>
    </source>
</evidence>
<organism evidence="1">
    <name type="scientific">Candidatus Kentrum sp. TUN</name>
    <dbReference type="NCBI Taxonomy" id="2126343"/>
    <lineage>
        <taxon>Bacteria</taxon>
        <taxon>Pseudomonadati</taxon>
        <taxon>Pseudomonadota</taxon>
        <taxon>Gammaproteobacteria</taxon>
        <taxon>Candidatus Kentrum</taxon>
    </lineage>
</organism>
<name>A0A450ZT73_9GAMM</name>
<sequence>MLDGPDLSGVCYRYGILDMRGVDCRHLLERGTPDALVLAILCNFGD</sequence>
<proteinExistence type="predicted"/>
<dbReference type="EMBL" id="CAADFV010000088">
    <property type="protein sequence ID" value="VFK62898.1"/>
    <property type="molecule type" value="Genomic_DNA"/>
</dbReference>
<gene>
    <name evidence="1" type="ORF">BECKTUN1418D_GA0071000_105616</name>
    <name evidence="2" type="ORF">BECKTUN1418E_GA0071001_108816</name>
</gene>
<accession>A0A450ZT73</accession>
<evidence type="ECO:0000313" key="2">
    <source>
        <dbReference type="EMBL" id="VFK62898.1"/>
    </source>
</evidence>